<evidence type="ECO:0000313" key="1">
    <source>
        <dbReference type="EMBL" id="CAF4191642.1"/>
    </source>
</evidence>
<comment type="caution">
    <text evidence="1">The sequence shown here is derived from an EMBL/GenBank/DDBJ whole genome shotgun (WGS) entry which is preliminary data.</text>
</comment>
<name>A0A820B0Q9_9BILA</name>
<gene>
    <name evidence="1" type="ORF">FNK824_LOCUS35781</name>
</gene>
<organism evidence="1 2">
    <name type="scientific">Rotaria sordida</name>
    <dbReference type="NCBI Taxonomy" id="392033"/>
    <lineage>
        <taxon>Eukaryota</taxon>
        <taxon>Metazoa</taxon>
        <taxon>Spiralia</taxon>
        <taxon>Gnathifera</taxon>
        <taxon>Rotifera</taxon>
        <taxon>Eurotatoria</taxon>
        <taxon>Bdelloidea</taxon>
        <taxon>Philodinida</taxon>
        <taxon>Philodinidae</taxon>
        <taxon>Rotaria</taxon>
    </lineage>
</organism>
<evidence type="ECO:0000313" key="2">
    <source>
        <dbReference type="Proteomes" id="UP000663874"/>
    </source>
</evidence>
<protein>
    <submittedName>
        <fullName evidence="1">Uncharacterized protein</fullName>
    </submittedName>
</protein>
<proteinExistence type="predicted"/>
<dbReference type="AlphaFoldDB" id="A0A820B0Q9"/>
<accession>A0A820B0Q9</accession>
<dbReference type="Proteomes" id="UP000663874">
    <property type="component" value="Unassembled WGS sequence"/>
</dbReference>
<reference evidence="1" key="1">
    <citation type="submission" date="2021-02" db="EMBL/GenBank/DDBJ databases">
        <authorList>
            <person name="Nowell W R."/>
        </authorList>
    </citation>
    <scope>NUCLEOTIDE SEQUENCE</scope>
</reference>
<sequence length="136" mass="15292">MVLSQQTMIDVSTQAVCTQTLVLKASGVNQWAKAGLDTNVDWNLVCGDIIAFKLEWFPVGSGKWSDWYVVGVNDIDSKTDGQQRTAKRMWAYFADHRHTYIVCRQKKFKGCNCKSYSDQLALDVATTENTTISTDI</sequence>
<dbReference type="EMBL" id="CAJOBE010015626">
    <property type="protein sequence ID" value="CAF4191642.1"/>
    <property type="molecule type" value="Genomic_DNA"/>
</dbReference>